<dbReference type="EMBL" id="QJSW01000004">
    <property type="protein sequence ID" value="PYE50379.1"/>
    <property type="molecule type" value="Genomic_DNA"/>
</dbReference>
<dbReference type="Gene3D" id="3.40.710.10">
    <property type="entry name" value="DD-peptidase/beta-lactamase superfamily"/>
    <property type="match status" value="1"/>
</dbReference>
<organism evidence="2 3">
    <name type="scientific">Paenibacillus barcinonensis</name>
    <dbReference type="NCBI Taxonomy" id="198119"/>
    <lineage>
        <taxon>Bacteria</taxon>
        <taxon>Bacillati</taxon>
        <taxon>Bacillota</taxon>
        <taxon>Bacilli</taxon>
        <taxon>Bacillales</taxon>
        <taxon>Paenibacillaceae</taxon>
        <taxon>Paenibacillus</taxon>
    </lineage>
</organism>
<dbReference type="Proteomes" id="UP000247790">
    <property type="component" value="Unassembled WGS sequence"/>
</dbReference>
<dbReference type="InterPro" id="IPR012338">
    <property type="entry name" value="Beta-lactam/transpept-like"/>
</dbReference>
<protein>
    <submittedName>
        <fullName evidence="2">Beta-lactamase</fullName>
    </submittedName>
</protein>
<gene>
    <name evidence="2" type="ORF">DFQ00_104338</name>
</gene>
<evidence type="ECO:0000259" key="1">
    <source>
        <dbReference type="Pfam" id="PF00144"/>
    </source>
</evidence>
<reference evidence="2 3" key="1">
    <citation type="submission" date="2018-06" db="EMBL/GenBank/DDBJ databases">
        <title>Genomic Encyclopedia of Type Strains, Phase III (KMG-III): the genomes of soil and plant-associated and newly described type strains.</title>
        <authorList>
            <person name="Whitman W."/>
        </authorList>
    </citation>
    <scope>NUCLEOTIDE SEQUENCE [LARGE SCALE GENOMIC DNA]</scope>
    <source>
        <strain evidence="2 3">CECT 7022</strain>
    </source>
</reference>
<feature type="domain" description="Beta-lactamase-related" evidence="1">
    <location>
        <begin position="1"/>
        <end position="67"/>
    </location>
</feature>
<accession>A0A2V4VYC7</accession>
<evidence type="ECO:0000313" key="3">
    <source>
        <dbReference type="Proteomes" id="UP000247790"/>
    </source>
</evidence>
<comment type="caution">
    <text evidence="2">The sequence shown here is derived from an EMBL/GenBank/DDBJ whole genome shotgun (WGS) entry which is preliminary data.</text>
</comment>
<dbReference type="SUPFAM" id="SSF56601">
    <property type="entry name" value="beta-lactamase/transpeptidase-like"/>
    <property type="match status" value="1"/>
</dbReference>
<name>A0A2V4VYC7_PAEBA</name>
<sequence>MLMNHSSGLYGSHYGNSILFDDEDTRNHDELLIKLQAERLKSKPGEYSVYCNDGFQLLEILVERVSGLSRHH</sequence>
<dbReference type="InterPro" id="IPR001466">
    <property type="entry name" value="Beta-lactam-related"/>
</dbReference>
<proteinExistence type="predicted"/>
<dbReference type="Pfam" id="PF00144">
    <property type="entry name" value="Beta-lactamase"/>
    <property type="match status" value="1"/>
</dbReference>
<dbReference type="AlphaFoldDB" id="A0A2V4VYC7"/>
<evidence type="ECO:0000313" key="2">
    <source>
        <dbReference type="EMBL" id="PYE50379.1"/>
    </source>
</evidence>